<evidence type="ECO:0000313" key="1">
    <source>
        <dbReference type="EMBL" id="SDC91186.1"/>
    </source>
</evidence>
<organism evidence="1 2">
    <name type="scientific">Terribacillus halophilus</name>
    <dbReference type="NCBI Taxonomy" id="361279"/>
    <lineage>
        <taxon>Bacteria</taxon>
        <taxon>Bacillati</taxon>
        <taxon>Bacillota</taxon>
        <taxon>Bacilli</taxon>
        <taxon>Bacillales</taxon>
        <taxon>Bacillaceae</taxon>
        <taxon>Terribacillus</taxon>
    </lineage>
</organism>
<protein>
    <submittedName>
        <fullName evidence="1">Uncharacterized protein</fullName>
    </submittedName>
</protein>
<proteinExistence type="predicted"/>
<dbReference type="RefSeq" id="WP_093727158.1">
    <property type="nucleotide sequence ID" value="NZ_FMZB01000005.1"/>
</dbReference>
<dbReference type="Proteomes" id="UP000198666">
    <property type="component" value="Unassembled WGS sequence"/>
</dbReference>
<reference evidence="2" key="1">
    <citation type="submission" date="2016-10" db="EMBL/GenBank/DDBJ databases">
        <authorList>
            <person name="Varghese N."/>
            <person name="Submissions S."/>
        </authorList>
    </citation>
    <scope>NUCLEOTIDE SEQUENCE [LARGE SCALE GENOMIC DNA]</scope>
    <source>
        <strain evidence="2">DSM 21620</strain>
    </source>
</reference>
<accession>A0A1G6QHJ5</accession>
<gene>
    <name evidence="1" type="ORF">SAMN05421663_10563</name>
</gene>
<dbReference type="AlphaFoldDB" id="A0A1G6QHJ5"/>
<dbReference type="STRING" id="361279.SAMN05421663_10563"/>
<dbReference type="EMBL" id="FMZB01000005">
    <property type="protein sequence ID" value="SDC91186.1"/>
    <property type="molecule type" value="Genomic_DNA"/>
</dbReference>
<evidence type="ECO:0000313" key="2">
    <source>
        <dbReference type="Proteomes" id="UP000198666"/>
    </source>
</evidence>
<keyword evidence="2" id="KW-1185">Reference proteome</keyword>
<sequence>MTNLQVTGIASCGNSPKRELIRQLTIAAFQQQYQQLENQLAPDCKLEIAGKGAYIGSATILPVLSSLEGVTAVHIANAFTHGKQGAVNGFFKMDTQSYAFALIFTFASAGKNAKVQSVSCYVTKTRNQS</sequence>
<dbReference type="Gene3D" id="3.10.450.50">
    <property type="match status" value="1"/>
</dbReference>
<dbReference type="OrthoDB" id="6692273at2"/>
<name>A0A1G6QHJ5_9BACI</name>